<accession>A0A8X6MCV8</accession>
<organism evidence="1 2">
    <name type="scientific">Trichonephila inaurata madagascariensis</name>
    <dbReference type="NCBI Taxonomy" id="2747483"/>
    <lineage>
        <taxon>Eukaryota</taxon>
        <taxon>Metazoa</taxon>
        <taxon>Ecdysozoa</taxon>
        <taxon>Arthropoda</taxon>
        <taxon>Chelicerata</taxon>
        <taxon>Arachnida</taxon>
        <taxon>Araneae</taxon>
        <taxon>Araneomorphae</taxon>
        <taxon>Entelegynae</taxon>
        <taxon>Araneoidea</taxon>
        <taxon>Nephilidae</taxon>
        <taxon>Trichonephila</taxon>
        <taxon>Trichonephila inaurata</taxon>
    </lineage>
</organism>
<name>A0A8X6MCV8_9ARAC</name>
<proteinExistence type="predicted"/>
<dbReference type="PROSITE" id="PS51257">
    <property type="entry name" value="PROKAR_LIPOPROTEIN"/>
    <property type="match status" value="1"/>
</dbReference>
<protein>
    <submittedName>
        <fullName evidence="1">Uncharacterized protein</fullName>
    </submittedName>
</protein>
<reference evidence="1" key="1">
    <citation type="submission" date="2020-08" db="EMBL/GenBank/DDBJ databases">
        <title>Multicomponent nature underlies the extraordinary mechanical properties of spider dragline silk.</title>
        <authorList>
            <person name="Kono N."/>
            <person name="Nakamura H."/>
            <person name="Mori M."/>
            <person name="Yoshida Y."/>
            <person name="Ohtoshi R."/>
            <person name="Malay A.D."/>
            <person name="Moran D.A.P."/>
            <person name="Tomita M."/>
            <person name="Numata K."/>
            <person name="Arakawa K."/>
        </authorList>
    </citation>
    <scope>NUCLEOTIDE SEQUENCE</scope>
</reference>
<evidence type="ECO:0000313" key="2">
    <source>
        <dbReference type="Proteomes" id="UP000886998"/>
    </source>
</evidence>
<dbReference type="OrthoDB" id="10513535at2759"/>
<sequence>MRKPQVTEGTYFLLWFGGCHVDNFVHTGKKDISKLGVSSSFQANFHYSLHTGKKKGTFFFGQGGTKSLSHHYFEIWWSCEGGSEMNFLPLQETC</sequence>
<keyword evidence="2" id="KW-1185">Reference proteome</keyword>
<dbReference type="EMBL" id="BMAV01025359">
    <property type="protein sequence ID" value="GFS40864.1"/>
    <property type="molecule type" value="Genomic_DNA"/>
</dbReference>
<gene>
    <name evidence="1" type="primary">NCL1_08188</name>
    <name evidence="1" type="ORF">TNIN_259511</name>
</gene>
<comment type="caution">
    <text evidence="1">The sequence shown here is derived from an EMBL/GenBank/DDBJ whole genome shotgun (WGS) entry which is preliminary data.</text>
</comment>
<evidence type="ECO:0000313" key="1">
    <source>
        <dbReference type="EMBL" id="GFS40864.1"/>
    </source>
</evidence>
<dbReference type="AlphaFoldDB" id="A0A8X6MCV8"/>
<dbReference type="Proteomes" id="UP000886998">
    <property type="component" value="Unassembled WGS sequence"/>
</dbReference>